<gene>
    <name evidence="3" type="ORF">J2X05_000682</name>
</gene>
<protein>
    <submittedName>
        <fullName evidence="3">Polysaccharide chain length determinant protein (PEP-CTERM system associated)</fullName>
    </submittedName>
</protein>
<dbReference type="InterPro" id="IPR050445">
    <property type="entry name" value="Bact_polysacc_biosynth/exp"/>
</dbReference>
<dbReference type="PANTHER" id="PTHR32309">
    <property type="entry name" value="TYROSINE-PROTEIN KINASE"/>
    <property type="match status" value="1"/>
</dbReference>
<proteinExistence type="predicted"/>
<dbReference type="Gene3D" id="6.10.140.920">
    <property type="match status" value="1"/>
</dbReference>
<dbReference type="NCBIfam" id="TIGR03007">
    <property type="entry name" value="pepcterm_ChnLen"/>
    <property type="match status" value="1"/>
</dbReference>
<evidence type="ECO:0000256" key="1">
    <source>
        <dbReference type="SAM" id="Coils"/>
    </source>
</evidence>
<name>A0ABU1UU17_9GAMM</name>
<organism evidence="3 4">
    <name type="scientific">Cellvibrio fibrivorans</name>
    <dbReference type="NCBI Taxonomy" id="126350"/>
    <lineage>
        <taxon>Bacteria</taxon>
        <taxon>Pseudomonadati</taxon>
        <taxon>Pseudomonadota</taxon>
        <taxon>Gammaproteobacteria</taxon>
        <taxon>Cellvibrionales</taxon>
        <taxon>Cellvibrionaceae</taxon>
        <taxon>Cellvibrio</taxon>
    </lineage>
</organism>
<feature type="coiled-coil region" evidence="1">
    <location>
        <begin position="169"/>
        <end position="333"/>
    </location>
</feature>
<feature type="transmembrane region" description="Helical" evidence="2">
    <location>
        <begin position="414"/>
        <end position="437"/>
    </location>
</feature>
<feature type="transmembrane region" description="Helical" evidence="2">
    <location>
        <begin position="479"/>
        <end position="502"/>
    </location>
</feature>
<dbReference type="SUPFAM" id="SSF57997">
    <property type="entry name" value="Tropomyosin"/>
    <property type="match status" value="1"/>
</dbReference>
<evidence type="ECO:0000313" key="3">
    <source>
        <dbReference type="EMBL" id="MDR7088679.1"/>
    </source>
</evidence>
<feature type="transmembrane region" description="Helical" evidence="2">
    <location>
        <begin position="20"/>
        <end position="42"/>
    </location>
</feature>
<keyword evidence="2" id="KW-1133">Transmembrane helix</keyword>
<keyword evidence="1" id="KW-0175">Coiled coil</keyword>
<keyword evidence="2" id="KW-0812">Transmembrane</keyword>
<keyword evidence="4" id="KW-1185">Reference proteome</keyword>
<evidence type="ECO:0000256" key="2">
    <source>
        <dbReference type="SAM" id="Phobius"/>
    </source>
</evidence>
<dbReference type="PANTHER" id="PTHR32309:SF13">
    <property type="entry name" value="FERRIC ENTEROBACTIN TRANSPORT PROTEIN FEPE"/>
    <property type="match status" value="1"/>
</dbReference>
<keyword evidence="2" id="KW-0472">Membrane</keyword>
<sequence>MDKAYLKDLLAALRAELIRLRFWCVLLFLVVAYIFLAVGLVWPKSFTTKVVLFADVTNIIEPLLKGRAEITKIDRSEQASEVIYTRRILLETAKQAGLLKNSSSVDEQDALVKRLREGIVIARERNENYVQISYTAGNPDRSFEILNAVVNVFIEDIAKRKRDESVGAYNFIDAQVQTYKRQLEAAEEKLKEFKSKNTDGSEESVSARIGELRQELESLKIAIEETQSRINSIEQQLNNEGQYLKAKGQVDEMNQRRQTLNAQLEQMLLSYQENYPDVVSLRAQIAELDTAISKLQSSGDVFGNSDKVQNPLYEELRKQAADAEVELRAQKRRMQSLLVLQEEEFARQQRIAASQAELSELTRDYDVTKKVYDEMLQRKESARVSMTLDIEGQGVSYRIQEPASFPLKPSGLHFIHFAFAGPIIGLLAPIGLLLLFVMVDPHLRSARVLQKQLPADIEVIGVIPHYKSPIGERLLKKDVLLIFSIASVGMICYLAIAIYWQLVKG</sequence>
<dbReference type="InterPro" id="IPR014345">
    <property type="entry name" value="XrtA_polysacc_chain"/>
</dbReference>
<dbReference type="RefSeq" id="WP_310068613.1">
    <property type="nucleotide sequence ID" value="NZ_JAVDVX010000001.1"/>
</dbReference>
<accession>A0ABU1UU17</accession>
<dbReference type="Proteomes" id="UP001253595">
    <property type="component" value="Unassembled WGS sequence"/>
</dbReference>
<evidence type="ECO:0000313" key="4">
    <source>
        <dbReference type="Proteomes" id="UP001253595"/>
    </source>
</evidence>
<comment type="caution">
    <text evidence="3">The sequence shown here is derived from an EMBL/GenBank/DDBJ whole genome shotgun (WGS) entry which is preliminary data.</text>
</comment>
<dbReference type="EMBL" id="JAVDVX010000001">
    <property type="protein sequence ID" value="MDR7088679.1"/>
    <property type="molecule type" value="Genomic_DNA"/>
</dbReference>
<reference evidence="3 4" key="1">
    <citation type="submission" date="2023-07" db="EMBL/GenBank/DDBJ databases">
        <title>Sorghum-associated microbial communities from plants grown in Nebraska, USA.</title>
        <authorList>
            <person name="Schachtman D."/>
        </authorList>
    </citation>
    <scope>NUCLEOTIDE SEQUENCE [LARGE SCALE GENOMIC DNA]</scope>
    <source>
        <strain evidence="3 4">BE190</strain>
    </source>
</reference>